<dbReference type="EMBL" id="AOHZ01000011">
    <property type="protein sequence ID" value="ELY61607.1"/>
    <property type="molecule type" value="Genomic_DNA"/>
</dbReference>
<keyword evidence="2" id="KW-1185">Reference proteome</keyword>
<dbReference type="eggNOG" id="arCOG11473">
    <property type="taxonomic scope" value="Archaea"/>
</dbReference>
<comment type="caution">
    <text evidence="1">The sequence shown here is derived from an EMBL/GenBank/DDBJ whole genome shotgun (WGS) entry which is preliminary data.</text>
</comment>
<evidence type="ECO:0000313" key="1">
    <source>
        <dbReference type="EMBL" id="ELY61607.1"/>
    </source>
</evidence>
<reference evidence="1 2" key="1">
    <citation type="journal article" date="2014" name="PLoS Genet.">
        <title>Phylogenetically driven sequencing of extremely halophilic archaea reveals strategies for static and dynamic osmo-response.</title>
        <authorList>
            <person name="Becker E.A."/>
            <person name="Seitzer P.M."/>
            <person name="Tritt A."/>
            <person name="Larsen D."/>
            <person name="Krusor M."/>
            <person name="Yao A.I."/>
            <person name="Wu D."/>
            <person name="Madern D."/>
            <person name="Eisen J.A."/>
            <person name="Darling A.E."/>
            <person name="Facciotti M.T."/>
        </authorList>
    </citation>
    <scope>NUCLEOTIDE SEQUENCE [LARGE SCALE GENOMIC DNA]</scope>
    <source>
        <strain evidence="1 2">JCM 12255</strain>
    </source>
</reference>
<name>L9XJ39_9EURY</name>
<organism evidence="1 2">
    <name type="scientific">Natronolimnohabitans innermongolicus JCM 12255</name>
    <dbReference type="NCBI Taxonomy" id="1227499"/>
    <lineage>
        <taxon>Archaea</taxon>
        <taxon>Methanobacteriati</taxon>
        <taxon>Methanobacteriota</taxon>
        <taxon>Stenosarchaea group</taxon>
        <taxon>Halobacteria</taxon>
        <taxon>Halobacteriales</taxon>
        <taxon>Natrialbaceae</taxon>
        <taxon>Natronolimnohabitans</taxon>
    </lineage>
</organism>
<proteinExistence type="predicted"/>
<dbReference type="RefSeq" id="WP_007257720.1">
    <property type="nucleotide sequence ID" value="NZ_AOHZ01000011.1"/>
</dbReference>
<accession>L9XJ39</accession>
<evidence type="ECO:0000313" key="2">
    <source>
        <dbReference type="Proteomes" id="UP000011602"/>
    </source>
</evidence>
<dbReference type="AlphaFoldDB" id="L9XJ39"/>
<sequence>MIGTNDDRSLVDWRKRTVDGETVYELEYDEPISEPAGPSPWLFGASSGGTVPEREQEICLPDGERIPASDAVFEADGTTLRIRRESSLRARVGRYLPFF</sequence>
<dbReference type="Proteomes" id="UP000011602">
    <property type="component" value="Unassembled WGS sequence"/>
</dbReference>
<dbReference type="OrthoDB" id="161556at2157"/>
<protein>
    <submittedName>
        <fullName evidence="1">Uncharacterized protein</fullName>
    </submittedName>
</protein>
<gene>
    <name evidence="1" type="ORF">C493_02046</name>
</gene>